<proteinExistence type="predicted"/>
<name>A0ACB9A8A7_9ASTR</name>
<keyword evidence="2" id="KW-1185">Reference proteome</keyword>
<evidence type="ECO:0000313" key="2">
    <source>
        <dbReference type="Proteomes" id="UP001056120"/>
    </source>
</evidence>
<gene>
    <name evidence="1" type="ORF">L1987_76347</name>
</gene>
<protein>
    <submittedName>
        <fullName evidence="1">Uncharacterized protein</fullName>
    </submittedName>
</protein>
<reference evidence="1 2" key="2">
    <citation type="journal article" date="2022" name="Mol. Ecol. Resour.">
        <title>The genomes of chicory, endive, great burdock and yacon provide insights into Asteraceae paleo-polyploidization history and plant inulin production.</title>
        <authorList>
            <person name="Fan W."/>
            <person name="Wang S."/>
            <person name="Wang H."/>
            <person name="Wang A."/>
            <person name="Jiang F."/>
            <person name="Liu H."/>
            <person name="Zhao H."/>
            <person name="Xu D."/>
            <person name="Zhang Y."/>
        </authorList>
    </citation>
    <scope>NUCLEOTIDE SEQUENCE [LARGE SCALE GENOMIC DNA]</scope>
    <source>
        <strain evidence="2">cv. Yunnan</strain>
        <tissue evidence="1">Leaves</tissue>
    </source>
</reference>
<sequence>MKPMEDVWNDITSLSSPITNHFQTFFAPAYRPPGDSTNFLPPPPASTTTMSMLTLLTPTNSVHEDPNKRLKPNQPPCSFTSPSEHSEKFRRLMKNRESADRSRARKQARVDELEHEVKRLAKENAYLKRLQKEEQKFKTYGLASTSHQKRVVESGSVLMRLIWMV</sequence>
<accession>A0ACB9A8A7</accession>
<dbReference type="EMBL" id="CM042042">
    <property type="protein sequence ID" value="KAI3706092.1"/>
    <property type="molecule type" value="Genomic_DNA"/>
</dbReference>
<dbReference type="Proteomes" id="UP001056120">
    <property type="component" value="Linkage Group LG25"/>
</dbReference>
<evidence type="ECO:0000313" key="1">
    <source>
        <dbReference type="EMBL" id="KAI3706092.1"/>
    </source>
</evidence>
<reference evidence="2" key="1">
    <citation type="journal article" date="2022" name="Mol. Ecol. Resour.">
        <title>The genomes of chicory, endive, great burdock and yacon provide insights into Asteraceae palaeo-polyploidization history and plant inulin production.</title>
        <authorList>
            <person name="Fan W."/>
            <person name="Wang S."/>
            <person name="Wang H."/>
            <person name="Wang A."/>
            <person name="Jiang F."/>
            <person name="Liu H."/>
            <person name="Zhao H."/>
            <person name="Xu D."/>
            <person name="Zhang Y."/>
        </authorList>
    </citation>
    <scope>NUCLEOTIDE SEQUENCE [LARGE SCALE GENOMIC DNA]</scope>
    <source>
        <strain evidence="2">cv. Yunnan</strain>
    </source>
</reference>
<organism evidence="1 2">
    <name type="scientific">Smallanthus sonchifolius</name>
    <dbReference type="NCBI Taxonomy" id="185202"/>
    <lineage>
        <taxon>Eukaryota</taxon>
        <taxon>Viridiplantae</taxon>
        <taxon>Streptophyta</taxon>
        <taxon>Embryophyta</taxon>
        <taxon>Tracheophyta</taxon>
        <taxon>Spermatophyta</taxon>
        <taxon>Magnoliopsida</taxon>
        <taxon>eudicotyledons</taxon>
        <taxon>Gunneridae</taxon>
        <taxon>Pentapetalae</taxon>
        <taxon>asterids</taxon>
        <taxon>campanulids</taxon>
        <taxon>Asterales</taxon>
        <taxon>Asteraceae</taxon>
        <taxon>Asteroideae</taxon>
        <taxon>Heliantheae alliance</taxon>
        <taxon>Millerieae</taxon>
        <taxon>Smallanthus</taxon>
    </lineage>
</organism>
<comment type="caution">
    <text evidence="1">The sequence shown here is derived from an EMBL/GenBank/DDBJ whole genome shotgun (WGS) entry which is preliminary data.</text>
</comment>